<evidence type="ECO:0000313" key="5">
    <source>
        <dbReference type="EMBL" id="RKF19840.1"/>
    </source>
</evidence>
<keyword evidence="1" id="KW-0143">Chaperone</keyword>
<evidence type="ECO:0000313" key="6">
    <source>
        <dbReference type="Proteomes" id="UP000286482"/>
    </source>
</evidence>
<proteinExistence type="predicted"/>
<sequence>MASFSQVLGLKKDISVELARKRYKALANRCHPDKGGSDALMNLVKISYQQVKSGNGDKLAFFSDPNQLGQIEEKQRQLQRGKAQLIRQNQLLKKQATLEIIETKSSNQSSSRFLTLLIAVLLCCITFVASFYALRLQNQNQLILADKNVLQQQLDKQLAVNVQQIAIDDLQQQKIALSDQQSASLEEQIWALKQSLRLSQAREQYAQADQRQQAELLTLLASKSGIIDQFPQLSSYAPISAIPLEPVVPVVENATVEKEETNESITE</sequence>
<dbReference type="SMART" id="SM00271">
    <property type="entry name" value="DnaJ"/>
    <property type="match status" value="1"/>
</dbReference>
<name>A0A420EGQ0_9ALTE</name>
<keyword evidence="3" id="KW-1133">Transmembrane helix</keyword>
<protein>
    <submittedName>
        <fullName evidence="5">J domain-containing protein</fullName>
    </submittedName>
</protein>
<evidence type="ECO:0000259" key="4">
    <source>
        <dbReference type="PROSITE" id="PS50076"/>
    </source>
</evidence>
<accession>A0A420EGQ0</accession>
<keyword evidence="3" id="KW-0472">Membrane</keyword>
<evidence type="ECO:0000256" key="1">
    <source>
        <dbReference type="ARBA" id="ARBA00023186"/>
    </source>
</evidence>
<dbReference type="InterPro" id="IPR001623">
    <property type="entry name" value="DnaJ_domain"/>
</dbReference>
<keyword evidence="6" id="KW-1185">Reference proteome</keyword>
<evidence type="ECO:0000256" key="3">
    <source>
        <dbReference type="SAM" id="Phobius"/>
    </source>
</evidence>
<dbReference type="InterPro" id="IPR036869">
    <property type="entry name" value="J_dom_sf"/>
</dbReference>
<dbReference type="CDD" id="cd06257">
    <property type="entry name" value="DnaJ"/>
    <property type="match status" value="1"/>
</dbReference>
<feature type="transmembrane region" description="Helical" evidence="3">
    <location>
        <begin position="113"/>
        <end position="134"/>
    </location>
</feature>
<keyword evidence="3" id="KW-0812">Transmembrane</keyword>
<dbReference type="OrthoDB" id="581986at2"/>
<evidence type="ECO:0000256" key="2">
    <source>
        <dbReference type="SAM" id="Coils"/>
    </source>
</evidence>
<dbReference type="AlphaFoldDB" id="A0A420EGQ0"/>
<reference evidence="5 6" key="1">
    <citation type="submission" date="2018-09" db="EMBL/GenBank/DDBJ databases">
        <authorList>
            <person name="Wang Z."/>
        </authorList>
    </citation>
    <scope>NUCLEOTIDE SEQUENCE [LARGE SCALE GENOMIC DNA]</scope>
    <source>
        <strain evidence="5 6">ALS 81</strain>
    </source>
</reference>
<dbReference type="PROSITE" id="PS50076">
    <property type="entry name" value="DNAJ_2"/>
    <property type="match status" value="1"/>
</dbReference>
<feature type="coiled-coil region" evidence="2">
    <location>
        <begin position="68"/>
        <end position="95"/>
    </location>
</feature>
<feature type="domain" description="J" evidence="4">
    <location>
        <begin position="3"/>
        <end position="81"/>
    </location>
</feature>
<organism evidence="5 6">
    <name type="scientific">Alginatibacterium sediminis</name>
    <dbReference type="NCBI Taxonomy" id="2164068"/>
    <lineage>
        <taxon>Bacteria</taxon>
        <taxon>Pseudomonadati</taxon>
        <taxon>Pseudomonadota</taxon>
        <taxon>Gammaproteobacteria</taxon>
        <taxon>Alteromonadales</taxon>
        <taxon>Alteromonadaceae</taxon>
        <taxon>Alginatibacterium</taxon>
    </lineage>
</organism>
<dbReference type="Proteomes" id="UP000286482">
    <property type="component" value="Unassembled WGS sequence"/>
</dbReference>
<dbReference type="SUPFAM" id="SSF46565">
    <property type="entry name" value="Chaperone J-domain"/>
    <property type="match status" value="1"/>
</dbReference>
<keyword evidence="2" id="KW-0175">Coiled coil</keyword>
<gene>
    <name evidence="5" type="ORF">DBZ36_05105</name>
</gene>
<comment type="caution">
    <text evidence="5">The sequence shown here is derived from an EMBL/GenBank/DDBJ whole genome shotgun (WGS) entry which is preliminary data.</text>
</comment>
<dbReference type="RefSeq" id="WP_120353845.1">
    <property type="nucleotide sequence ID" value="NZ_RAQO01000004.1"/>
</dbReference>
<dbReference type="Gene3D" id="1.10.287.110">
    <property type="entry name" value="DnaJ domain"/>
    <property type="match status" value="1"/>
</dbReference>
<dbReference type="EMBL" id="RAQO01000004">
    <property type="protein sequence ID" value="RKF19840.1"/>
    <property type="molecule type" value="Genomic_DNA"/>
</dbReference>